<dbReference type="PRINTS" id="PR00344">
    <property type="entry name" value="BCTRLSENSOR"/>
</dbReference>
<dbReference type="GO" id="GO:0005524">
    <property type="term" value="F:ATP binding"/>
    <property type="evidence" value="ECO:0007669"/>
    <property type="project" value="UniProtKB-KW"/>
</dbReference>
<dbReference type="PROSITE" id="PS50109">
    <property type="entry name" value="HIS_KIN"/>
    <property type="match status" value="1"/>
</dbReference>
<dbReference type="InterPro" id="IPR005467">
    <property type="entry name" value="His_kinase_dom"/>
</dbReference>
<dbReference type="InterPro" id="IPR003594">
    <property type="entry name" value="HATPase_dom"/>
</dbReference>
<dbReference type="InterPro" id="IPR058619">
    <property type="entry name" value="PhoQ/CarS-like_HATPase"/>
</dbReference>
<feature type="domain" description="Histidine kinase" evidence="13">
    <location>
        <begin position="228"/>
        <end position="430"/>
    </location>
</feature>
<dbReference type="CDD" id="cd16954">
    <property type="entry name" value="HATPase_PhoQ-like"/>
    <property type="match status" value="1"/>
</dbReference>
<keyword evidence="9 14" id="KW-0067">ATP-binding</keyword>
<evidence type="ECO:0000256" key="9">
    <source>
        <dbReference type="ARBA" id="ARBA00022840"/>
    </source>
</evidence>
<dbReference type="EMBL" id="JAMQGP010000002">
    <property type="protein sequence ID" value="MCM2679344.1"/>
    <property type="molecule type" value="Genomic_DNA"/>
</dbReference>
<organism evidence="14 15">
    <name type="scientific">Echinimonas agarilytica</name>
    <dbReference type="NCBI Taxonomy" id="1215918"/>
    <lineage>
        <taxon>Bacteria</taxon>
        <taxon>Pseudomonadati</taxon>
        <taxon>Pseudomonadota</taxon>
        <taxon>Gammaproteobacteria</taxon>
        <taxon>Alteromonadales</taxon>
        <taxon>Echinimonadaceae</taxon>
        <taxon>Echinimonas</taxon>
    </lineage>
</organism>
<dbReference type="InterPro" id="IPR004358">
    <property type="entry name" value="Sig_transdc_His_kin-like_C"/>
</dbReference>
<protein>
    <recommendedName>
        <fullName evidence="3">histidine kinase</fullName>
        <ecNumber evidence="3">2.7.13.3</ecNumber>
    </recommendedName>
</protein>
<feature type="transmembrane region" description="Helical" evidence="12">
    <location>
        <begin position="150"/>
        <end position="171"/>
    </location>
</feature>
<dbReference type="GO" id="GO:0005886">
    <property type="term" value="C:plasma membrane"/>
    <property type="evidence" value="ECO:0007669"/>
    <property type="project" value="TreeGrafter"/>
</dbReference>
<keyword evidence="7" id="KW-0547">Nucleotide-binding</keyword>
<dbReference type="Proteomes" id="UP001165393">
    <property type="component" value="Unassembled WGS sequence"/>
</dbReference>
<proteinExistence type="predicted"/>
<evidence type="ECO:0000256" key="7">
    <source>
        <dbReference type="ARBA" id="ARBA00022741"/>
    </source>
</evidence>
<name>A0AA42B708_9GAMM</name>
<evidence type="ECO:0000256" key="5">
    <source>
        <dbReference type="ARBA" id="ARBA00022679"/>
    </source>
</evidence>
<accession>A0AA42B708</accession>
<evidence type="ECO:0000259" key="13">
    <source>
        <dbReference type="PROSITE" id="PS50109"/>
    </source>
</evidence>
<reference evidence="14 15" key="1">
    <citation type="journal article" date="2013" name="Antonie Van Leeuwenhoek">
        <title>Echinimonas agarilytica gen. nov., sp. nov., a new gammaproteobacterium isolated from the sea urchin Strongylocentrotus intermedius.</title>
        <authorList>
            <person name="Nedashkovskaya O.I."/>
            <person name="Stenkova A.M."/>
            <person name="Zhukova N.V."/>
            <person name="Van Trappen S."/>
            <person name="Lee J.S."/>
            <person name="Kim S.B."/>
        </authorList>
    </citation>
    <scope>NUCLEOTIDE SEQUENCE [LARGE SCALE GENOMIC DNA]</scope>
    <source>
        <strain evidence="14 15">KMM 6351</strain>
    </source>
</reference>
<dbReference type="InterPro" id="IPR050428">
    <property type="entry name" value="TCS_sensor_his_kinase"/>
</dbReference>
<evidence type="ECO:0000256" key="1">
    <source>
        <dbReference type="ARBA" id="ARBA00000085"/>
    </source>
</evidence>
<dbReference type="PANTHER" id="PTHR45436:SF4">
    <property type="entry name" value="SENSOR PROTEIN PHOQ"/>
    <property type="match status" value="1"/>
</dbReference>
<evidence type="ECO:0000256" key="12">
    <source>
        <dbReference type="SAM" id="Phobius"/>
    </source>
</evidence>
<evidence type="ECO:0000256" key="4">
    <source>
        <dbReference type="ARBA" id="ARBA00022553"/>
    </source>
</evidence>
<evidence type="ECO:0000256" key="2">
    <source>
        <dbReference type="ARBA" id="ARBA00004370"/>
    </source>
</evidence>
<keyword evidence="11 12" id="KW-0472">Membrane</keyword>
<dbReference type="InterPro" id="IPR036890">
    <property type="entry name" value="HATPase_C_sf"/>
</dbReference>
<evidence type="ECO:0000256" key="8">
    <source>
        <dbReference type="ARBA" id="ARBA00022777"/>
    </source>
</evidence>
<dbReference type="SUPFAM" id="SSF55874">
    <property type="entry name" value="ATPase domain of HSP90 chaperone/DNA topoisomerase II/histidine kinase"/>
    <property type="match status" value="1"/>
</dbReference>
<dbReference type="EC" id="2.7.13.3" evidence="3"/>
<comment type="caution">
    <text evidence="14">The sequence shown here is derived from an EMBL/GenBank/DDBJ whole genome shotgun (WGS) entry which is preliminary data.</text>
</comment>
<evidence type="ECO:0000256" key="10">
    <source>
        <dbReference type="ARBA" id="ARBA00022989"/>
    </source>
</evidence>
<keyword evidence="8" id="KW-0418">Kinase</keyword>
<keyword evidence="15" id="KW-1185">Reference proteome</keyword>
<keyword evidence="10 12" id="KW-1133">Transmembrane helix</keyword>
<dbReference type="GO" id="GO:0004673">
    <property type="term" value="F:protein histidine kinase activity"/>
    <property type="evidence" value="ECO:0007669"/>
    <property type="project" value="UniProtKB-EC"/>
</dbReference>
<keyword evidence="5" id="KW-0808">Transferase</keyword>
<dbReference type="PANTHER" id="PTHR45436">
    <property type="entry name" value="SENSOR HISTIDINE KINASE YKOH"/>
    <property type="match status" value="1"/>
</dbReference>
<evidence type="ECO:0000256" key="11">
    <source>
        <dbReference type="ARBA" id="ARBA00023136"/>
    </source>
</evidence>
<evidence type="ECO:0000313" key="15">
    <source>
        <dbReference type="Proteomes" id="UP001165393"/>
    </source>
</evidence>
<evidence type="ECO:0000256" key="6">
    <source>
        <dbReference type="ARBA" id="ARBA00022692"/>
    </source>
</evidence>
<keyword evidence="6 12" id="KW-0812">Transmembrane</keyword>
<evidence type="ECO:0000313" key="14">
    <source>
        <dbReference type="EMBL" id="MCM2679344.1"/>
    </source>
</evidence>
<dbReference type="GO" id="GO:0000160">
    <property type="term" value="P:phosphorelay signal transduction system"/>
    <property type="evidence" value="ECO:0007669"/>
    <property type="project" value="TreeGrafter"/>
</dbReference>
<dbReference type="AlphaFoldDB" id="A0AA42B708"/>
<comment type="catalytic activity">
    <reaction evidence="1">
        <text>ATP + protein L-histidine = ADP + protein N-phospho-L-histidine.</text>
        <dbReference type="EC" id="2.7.13.3"/>
    </reaction>
</comment>
<gene>
    <name evidence="14" type="ORF">NAF29_06630</name>
</gene>
<dbReference type="SMART" id="SM00387">
    <property type="entry name" value="HATPase_c"/>
    <property type="match status" value="1"/>
</dbReference>
<dbReference type="RefSeq" id="WP_251260693.1">
    <property type="nucleotide sequence ID" value="NZ_JAMQGP010000002.1"/>
</dbReference>
<evidence type="ECO:0000256" key="3">
    <source>
        <dbReference type="ARBA" id="ARBA00012438"/>
    </source>
</evidence>
<comment type="subcellular location">
    <subcellularLocation>
        <location evidence="2">Membrane</location>
    </subcellularLocation>
</comment>
<sequence length="436" mass="48981">MVIIAAVTLTLAHVSYRDKTQSYVLEYGSDLLERLPMVIETMVGQGVSFEDQLRNVMPLEGYMGALCDEQGKVIWKSVQARPYELEGLCEKVRENGDPGRLALPVDLDNGKLFFAYVLPGTFNGVKGDFIALRDGAQFENWQSAAVERSLIVIILFLFGAGFLLFATFRWAMRPLKTLESELHQLDEQEKQKLTESYPWELQPVVSALNAMVSENTHRSQRYKHSLNDLAHSLKTRLAAMNVICQEATMPVQMKKEVLSNLSQMDAMVQYQLRRGLVGQAVLSKQATPLDEVVENLQVLLQKIYAEKQISFEARISKSDAVPMAKDDLMEVIGNLLDNAFRYAISKVIVSQEPLENGGVLISVEDDGPGIEQDRRVDIFQRGVRLDEKPSGQGIGLAVCADIIESYDGTVRVEESELEGARFVIELLPHDNWWQEP</sequence>
<keyword evidence="4" id="KW-0597">Phosphoprotein</keyword>
<dbReference type="Gene3D" id="3.30.565.10">
    <property type="entry name" value="Histidine kinase-like ATPase, C-terminal domain"/>
    <property type="match status" value="1"/>
</dbReference>
<dbReference type="Pfam" id="PF02518">
    <property type="entry name" value="HATPase_c"/>
    <property type="match status" value="1"/>
</dbReference>